<keyword evidence="2" id="KW-1185">Reference proteome</keyword>
<evidence type="ECO:0000313" key="1">
    <source>
        <dbReference type="EMBL" id="KII82886.1"/>
    </source>
</evidence>
<dbReference type="EMBL" id="KN832602">
    <property type="protein sequence ID" value="KII82886.1"/>
    <property type="molecule type" value="Genomic_DNA"/>
</dbReference>
<dbReference type="Proteomes" id="UP000053263">
    <property type="component" value="Unassembled WGS sequence"/>
</dbReference>
<organism evidence="1 2">
    <name type="scientific">Plicaturopsis crispa FD-325 SS-3</name>
    <dbReference type="NCBI Taxonomy" id="944288"/>
    <lineage>
        <taxon>Eukaryota</taxon>
        <taxon>Fungi</taxon>
        <taxon>Dikarya</taxon>
        <taxon>Basidiomycota</taxon>
        <taxon>Agaricomycotina</taxon>
        <taxon>Agaricomycetes</taxon>
        <taxon>Agaricomycetidae</taxon>
        <taxon>Amylocorticiales</taxon>
        <taxon>Amylocorticiaceae</taxon>
        <taxon>Plicatura</taxon>
        <taxon>Plicaturopsis crispa</taxon>
    </lineage>
</organism>
<evidence type="ECO:0000313" key="2">
    <source>
        <dbReference type="Proteomes" id="UP000053263"/>
    </source>
</evidence>
<sequence>MSRPDPPPAKRKRAQVSRAVSAIAFCVIVRAHAMRQLLCPAVRSRCKLYIRRPGDSSAVVPTSIASAPKCVLVNFLAINLALKPRAAATKSPFFTETTQQSFDPPPPYDPMVNRATPPADFTKDLANYSYALQPAPYPVVFTLDHRSKPSTVFLVSVPSVALSTRHPQTSKYIAHSLEPHMRNTRNLIHRLLYNTYKASAVLHRKHSPDVLVRHCLLPHTLVGAAIGPIEEWKRAGYAPQTLPSERQFPISSGHELHLSLAQLSNEGTDTWVVLAHRGCECLGWIGWAREMQGLTPTSAFGVAFSALLEHEAHTVQSPRRGFRHDCVITTSNRALQILASHLRSDQSFDVLDRHDATILQTVAWAPLSVFAIVILSRIPVPFSRLASHINHSVRQGLLDLCPIPSSKPITPPYVFSANSPSRISALSSIATLSAFRPHVSLHSWTPS</sequence>
<dbReference type="AlphaFoldDB" id="A0A0C9SK03"/>
<dbReference type="HOGENOM" id="CLU_612685_0_0_1"/>
<protein>
    <submittedName>
        <fullName evidence="1">Uncharacterized protein</fullName>
    </submittedName>
</protein>
<name>A0A0C9SK03_PLICR</name>
<reference evidence="1 2" key="1">
    <citation type="submission" date="2014-06" db="EMBL/GenBank/DDBJ databases">
        <title>Evolutionary Origins and Diversification of the Mycorrhizal Mutualists.</title>
        <authorList>
            <consortium name="DOE Joint Genome Institute"/>
            <consortium name="Mycorrhizal Genomics Consortium"/>
            <person name="Kohler A."/>
            <person name="Kuo A."/>
            <person name="Nagy L.G."/>
            <person name="Floudas D."/>
            <person name="Copeland A."/>
            <person name="Barry K.W."/>
            <person name="Cichocki N."/>
            <person name="Veneault-Fourrey C."/>
            <person name="LaButti K."/>
            <person name="Lindquist E.A."/>
            <person name="Lipzen A."/>
            <person name="Lundell T."/>
            <person name="Morin E."/>
            <person name="Murat C."/>
            <person name="Riley R."/>
            <person name="Ohm R."/>
            <person name="Sun H."/>
            <person name="Tunlid A."/>
            <person name="Henrissat B."/>
            <person name="Grigoriev I.V."/>
            <person name="Hibbett D.S."/>
            <person name="Martin F."/>
        </authorList>
    </citation>
    <scope>NUCLEOTIDE SEQUENCE [LARGE SCALE GENOMIC DNA]</scope>
    <source>
        <strain evidence="1 2">FD-325 SS-3</strain>
    </source>
</reference>
<proteinExistence type="predicted"/>
<gene>
    <name evidence="1" type="ORF">PLICRDRAFT_180945</name>
</gene>
<accession>A0A0C9SK03</accession>